<evidence type="ECO:0000259" key="1">
    <source>
        <dbReference type="Pfam" id="PF11726"/>
    </source>
</evidence>
<evidence type="ECO:0000313" key="3">
    <source>
        <dbReference type="Proteomes" id="UP000236003"/>
    </source>
</evidence>
<evidence type="ECO:0000313" key="2">
    <source>
        <dbReference type="EMBL" id="PNF59207.1"/>
    </source>
</evidence>
<dbReference type="AlphaFoldDB" id="A0A2N8RDP7"/>
<reference evidence="2 3" key="1">
    <citation type="submission" date="2018-01" db="EMBL/GenBank/DDBJ databases">
        <title>Denitrification phenotypes of diverse strains of Pseudomonas stutzeri.</title>
        <authorList>
            <person name="Milligan D.A."/>
            <person name="Bergaust L."/>
            <person name="Bakken L.R."/>
            <person name="Frostegard A."/>
        </authorList>
    </citation>
    <scope>NUCLEOTIDE SEQUENCE [LARGE SCALE GENOMIC DNA]</scope>
    <source>
        <strain evidence="2 3">CCUG 44592</strain>
    </source>
</reference>
<name>A0A2N8RDP7_STUST</name>
<protein>
    <submittedName>
        <fullName evidence="2">Inovirus Gp2 family protein</fullName>
    </submittedName>
</protein>
<organism evidence="2 3">
    <name type="scientific">Stutzerimonas stutzeri</name>
    <name type="common">Pseudomonas stutzeri</name>
    <dbReference type="NCBI Taxonomy" id="316"/>
    <lineage>
        <taxon>Bacteria</taxon>
        <taxon>Pseudomonadati</taxon>
        <taxon>Pseudomonadota</taxon>
        <taxon>Gammaproteobacteria</taxon>
        <taxon>Pseudomonadales</taxon>
        <taxon>Pseudomonadaceae</taxon>
        <taxon>Stutzerimonas</taxon>
    </lineage>
</organism>
<gene>
    <name evidence="2" type="ORF">CXK99_13165</name>
</gene>
<sequence length="225" mass="26415">MSNSFKPKRIPGNTNLRYWYDATYDGYPLMIDKGPFVEQYLEKLYQTMQYALADYSRVFAFRFDLRLPHGKPLPSDAMTNQMIRSFKASLDEQIIWDRQRARNLNRSAHDSRVRMFWVRELGEVNVRPHYHCIVFLNRDAYRSVGGINSERNNMFNRIELAWARTLGLQVDDIRGVVHFPKGATHHLTRTDYVGQDEFFRRSSYLCKAATKHYGDGQHGCGGSRY</sequence>
<proteinExistence type="predicted"/>
<dbReference type="InterPro" id="IPR057271">
    <property type="entry name" value="YagK_YfjJ_C"/>
</dbReference>
<comment type="caution">
    <text evidence="2">The sequence shown here is derived from an EMBL/GenBank/DDBJ whole genome shotgun (WGS) entry which is preliminary data.</text>
</comment>
<accession>A0A2N8RDP7</accession>
<feature type="domain" description="YagK/YfjJ C-terminal" evidence="1">
    <location>
        <begin position="53"/>
        <end position="222"/>
    </location>
</feature>
<dbReference type="EMBL" id="POUM01000010">
    <property type="protein sequence ID" value="PNF59207.1"/>
    <property type="molecule type" value="Genomic_DNA"/>
</dbReference>
<dbReference type="Proteomes" id="UP000236003">
    <property type="component" value="Unassembled WGS sequence"/>
</dbReference>
<dbReference type="Pfam" id="PF11726">
    <property type="entry name" value="YagK_YfjJ_C"/>
    <property type="match status" value="1"/>
</dbReference>
<dbReference type="RefSeq" id="WP_102820843.1">
    <property type="nucleotide sequence ID" value="NZ_JAMOHR010000009.1"/>
</dbReference>